<organism evidence="5 6">
    <name type="scientific">Madurella fahalii</name>
    <dbReference type="NCBI Taxonomy" id="1157608"/>
    <lineage>
        <taxon>Eukaryota</taxon>
        <taxon>Fungi</taxon>
        <taxon>Dikarya</taxon>
        <taxon>Ascomycota</taxon>
        <taxon>Pezizomycotina</taxon>
        <taxon>Sordariomycetes</taxon>
        <taxon>Sordariomycetidae</taxon>
        <taxon>Sordariales</taxon>
        <taxon>Sordariales incertae sedis</taxon>
        <taxon>Madurella</taxon>
    </lineage>
</organism>
<feature type="signal peptide" evidence="4">
    <location>
        <begin position="1"/>
        <end position="21"/>
    </location>
</feature>
<dbReference type="Gene3D" id="3.40.720.10">
    <property type="entry name" value="Alkaline Phosphatase, subunit A"/>
    <property type="match status" value="1"/>
</dbReference>
<evidence type="ECO:0000256" key="2">
    <source>
        <dbReference type="RuleBase" id="RU003946"/>
    </source>
</evidence>
<dbReference type="GeneID" id="98175202"/>
<accession>A0ABQ0G9B5</accession>
<dbReference type="RefSeq" id="XP_070915980.1">
    <property type="nucleotide sequence ID" value="XM_071059879.1"/>
</dbReference>
<protein>
    <recommendedName>
        <fullName evidence="1">alkaline phosphatase</fullName>
        <ecNumber evidence="1">3.1.3.1</ecNumber>
    </recommendedName>
</protein>
<reference evidence="5 6" key="1">
    <citation type="submission" date="2024-09" db="EMBL/GenBank/DDBJ databases">
        <title>Itraconazole resistance in Madurella fahalii resulting from another homologue of gene encoding cytochrome P450 14-alpha sterol demethylase (CYP51).</title>
        <authorList>
            <person name="Yoshioka I."/>
            <person name="Fahal A.H."/>
            <person name="Kaneko S."/>
            <person name="Yaguchi T."/>
        </authorList>
    </citation>
    <scope>NUCLEOTIDE SEQUENCE [LARGE SCALE GENOMIC DNA]</scope>
    <source>
        <strain evidence="5 6">IFM 68171</strain>
    </source>
</reference>
<comment type="similarity">
    <text evidence="2">Belongs to the alkaline phosphatase family.</text>
</comment>
<name>A0ABQ0G9B5_9PEZI</name>
<dbReference type="InterPro" id="IPR017850">
    <property type="entry name" value="Alkaline_phosphatase_core_sf"/>
</dbReference>
<gene>
    <name evidence="5" type="ORF">MFIFM68171_04459</name>
</gene>
<evidence type="ECO:0000313" key="6">
    <source>
        <dbReference type="Proteomes" id="UP001628179"/>
    </source>
</evidence>
<feature type="region of interest" description="Disordered" evidence="3">
    <location>
        <begin position="564"/>
        <end position="593"/>
    </location>
</feature>
<sequence length="673" mass="72957">MLLRVNAVALCLAVSLSAVLGQTFRRLGTCPTLGCVIPPDQQDFLPGQEFDIRFEIHAPQNGSEAFNDGVPDEEFTATIAKDGGRPESIAEFFKLSEPELEKWTFSWFEDLFAQDAGTPSIVNVASKAYRRVALYEPGDYTVTLNYYSGETTTATWTVRSLATKKKAKNVIFFIGDGMTTNMITAARLLAHKTVNGKYQTLLAMDDFPVLGHQMTHSIDTFITDSANSASALYTGHKSTVNAMGVYADSSPDPMDDPKVETIVELLHRIWGSAWGAVSTAFIADATPIALSGHTRLRARYGDLINQALNGVQNYSWTRTDGPDAYFGGGAEQFLPGSGSFEGRDFYAEFAQKDYSVSLNRTSLLVAPNDKKALGIFCRGNFPVWLDRNVFTENIDSLNNDPSGADGPAKDLPGLKDMTLKAVDILHERGGKNGFFLMSEAASIDKQMHALDYDRALGDLLEFDDTIRATIDKLKSLGILDDTLIVVSADHGHGFDVFGSSDTKYFNAQQDERAKRNAVGVYENSGLSQYTEPKPGVNYGTGPNFPLNWDPRYVIAAGAGANPDHREHYGVGKTPRTPARAGSDGEYYVNPSDRPDGFVVNGTLPTGESQGVHSLTDVPVYAMGPCQEVFGGTYSNIDVFFKIAGCLGLGHGKNVTEGRGHKDCNGGGRGGHGK</sequence>
<evidence type="ECO:0000256" key="4">
    <source>
        <dbReference type="SAM" id="SignalP"/>
    </source>
</evidence>
<evidence type="ECO:0000256" key="3">
    <source>
        <dbReference type="SAM" id="MobiDB-lite"/>
    </source>
</evidence>
<dbReference type="SUPFAM" id="SSF53649">
    <property type="entry name" value="Alkaline phosphatase-like"/>
    <property type="match status" value="1"/>
</dbReference>
<dbReference type="EC" id="3.1.3.1" evidence="1"/>
<dbReference type="Proteomes" id="UP001628179">
    <property type="component" value="Unassembled WGS sequence"/>
</dbReference>
<dbReference type="PANTHER" id="PTHR11596:SF72">
    <property type="entry name" value="ALKALINE PHOSPHATASE"/>
    <property type="match status" value="1"/>
</dbReference>
<evidence type="ECO:0000256" key="1">
    <source>
        <dbReference type="ARBA" id="ARBA00012647"/>
    </source>
</evidence>
<dbReference type="InterPro" id="IPR001952">
    <property type="entry name" value="Alkaline_phosphatase"/>
</dbReference>
<dbReference type="PRINTS" id="PR00113">
    <property type="entry name" value="ALKPHPHTASE"/>
</dbReference>
<dbReference type="CDD" id="cd16012">
    <property type="entry name" value="ALP"/>
    <property type="match status" value="1"/>
</dbReference>
<comment type="caution">
    <text evidence="5">The sequence shown here is derived from an EMBL/GenBank/DDBJ whole genome shotgun (WGS) entry which is preliminary data.</text>
</comment>
<dbReference type="SMART" id="SM00098">
    <property type="entry name" value="alkPPc"/>
    <property type="match status" value="1"/>
</dbReference>
<keyword evidence="4" id="KW-0732">Signal</keyword>
<dbReference type="EMBL" id="BAAFSV010000002">
    <property type="protein sequence ID" value="GAB1314249.1"/>
    <property type="molecule type" value="Genomic_DNA"/>
</dbReference>
<evidence type="ECO:0000313" key="5">
    <source>
        <dbReference type="EMBL" id="GAB1314249.1"/>
    </source>
</evidence>
<dbReference type="PANTHER" id="PTHR11596">
    <property type="entry name" value="ALKALINE PHOSPHATASE"/>
    <property type="match status" value="1"/>
</dbReference>
<feature type="chain" id="PRO_5046891979" description="alkaline phosphatase" evidence="4">
    <location>
        <begin position="22"/>
        <end position="673"/>
    </location>
</feature>
<dbReference type="Pfam" id="PF00245">
    <property type="entry name" value="Alk_phosphatase"/>
    <property type="match status" value="1"/>
</dbReference>
<proteinExistence type="inferred from homology"/>
<keyword evidence="6" id="KW-1185">Reference proteome</keyword>